<dbReference type="AlphaFoldDB" id="A0A2H0XY88"/>
<evidence type="ECO:0000256" key="13">
    <source>
        <dbReference type="PIRSR" id="PIRSR006246-5"/>
    </source>
</evidence>
<feature type="active site" description="Schiff-base intermediate with substrate; via pyruvic acid" evidence="9 10">
    <location>
        <position position="25"/>
    </location>
</feature>
<keyword evidence="2 9" id="KW-0566">Pantothenate biosynthesis</keyword>
<dbReference type="Pfam" id="PF02261">
    <property type="entry name" value="Asp_decarbox"/>
    <property type="match status" value="1"/>
</dbReference>
<keyword evidence="7 9" id="KW-0704">Schiff base</keyword>
<evidence type="ECO:0000256" key="7">
    <source>
        <dbReference type="ARBA" id="ARBA00023270"/>
    </source>
</evidence>
<keyword evidence="3 9" id="KW-0210">Decarboxylase</keyword>
<dbReference type="SUPFAM" id="SSF50692">
    <property type="entry name" value="ADC-like"/>
    <property type="match status" value="1"/>
</dbReference>
<keyword evidence="1 9" id="KW-0963">Cytoplasm</keyword>
<dbReference type="EC" id="4.1.1.11" evidence="9"/>
<comment type="function">
    <text evidence="9">Catalyzes the pyruvoyl-dependent decarboxylation of aspartate to produce beta-alanine.</text>
</comment>
<dbReference type="PANTHER" id="PTHR21012">
    <property type="entry name" value="ASPARTATE 1-DECARBOXYLASE"/>
    <property type="match status" value="1"/>
</dbReference>
<evidence type="ECO:0000256" key="1">
    <source>
        <dbReference type="ARBA" id="ARBA00022490"/>
    </source>
</evidence>
<accession>A0A2H0XY88</accession>
<dbReference type="NCBIfam" id="TIGR00223">
    <property type="entry name" value="panD"/>
    <property type="match status" value="1"/>
</dbReference>
<comment type="pathway">
    <text evidence="9">Cofactor biosynthesis; (R)-pantothenate biosynthesis; beta-alanine from L-aspartate: step 1/1.</text>
</comment>
<sequence length="114" mass="12764">MFIQIMKSKIHLATVTDLLLYYEGSIGIDKELMQAAGLVPHEKVQVLNFNNSQRFETYVIEGQKGEISLRGPAAKLGKKGDKVIIISYGLVDQKEALQVKPKIVLVDERNEPKP</sequence>
<dbReference type="EMBL" id="PEYM01000075">
    <property type="protein sequence ID" value="PIS29735.1"/>
    <property type="molecule type" value="Genomic_DNA"/>
</dbReference>
<comment type="subcellular location">
    <subcellularLocation>
        <location evidence="9">Cytoplasm</location>
    </subcellularLocation>
</comment>
<evidence type="ECO:0000256" key="11">
    <source>
        <dbReference type="PIRSR" id="PIRSR006246-2"/>
    </source>
</evidence>
<dbReference type="PIRSF" id="PIRSF006246">
    <property type="entry name" value="Asp_decarbox"/>
    <property type="match status" value="1"/>
</dbReference>
<comment type="caution">
    <text evidence="14">The sequence shown here is derived from an EMBL/GenBank/DDBJ whole genome shotgun (WGS) entry which is preliminary data.</text>
</comment>
<dbReference type="GO" id="GO:0006523">
    <property type="term" value="P:alanine biosynthetic process"/>
    <property type="evidence" value="ECO:0007669"/>
    <property type="project" value="InterPro"/>
</dbReference>
<evidence type="ECO:0000256" key="9">
    <source>
        <dbReference type="HAMAP-Rule" id="MF_00446"/>
    </source>
</evidence>
<dbReference type="Proteomes" id="UP000231343">
    <property type="component" value="Unassembled WGS sequence"/>
</dbReference>
<keyword evidence="8 9" id="KW-0670">Pyruvate</keyword>
<comment type="similarity">
    <text evidence="9">Belongs to the PanD family.</text>
</comment>
<evidence type="ECO:0000313" key="14">
    <source>
        <dbReference type="EMBL" id="PIS29735.1"/>
    </source>
</evidence>
<keyword evidence="5 9" id="KW-0865">Zymogen</keyword>
<dbReference type="CDD" id="cd06919">
    <property type="entry name" value="Asp_decarbox"/>
    <property type="match status" value="1"/>
</dbReference>
<evidence type="ECO:0000256" key="10">
    <source>
        <dbReference type="PIRSR" id="PIRSR006246-1"/>
    </source>
</evidence>
<proteinExistence type="inferred from homology"/>
<feature type="binding site" evidence="9 11">
    <location>
        <begin position="71"/>
        <end position="73"/>
    </location>
    <ligand>
        <name>substrate</name>
    </ligand>
</feature>
<dbReference type="InterPro" id="IPR003190">
    <property type="entry name" value="Asp_decarbox"/>
</dbReference>
<evidence type="ECO:0000256" key="3">
    <source>
        <dbReference type="ARBA" id="ARBA00022793"/>
    </source>
</evidence>
<keyword evidence="4 9" id="KW-0068">Autocatalytic cleavage</keyword>
<protein>
    <recommendedName>
        <fullName evidence="9">Aspartate 1-decarboxylase</fullName>
        <ecNumber evidence="9">4.1.1.11</ecNumber>
    </recommendedName>
    <alternativeName>
        <fullName evidence="9">Aspartate alpha-decarboxylase</fullName>
    </alternativeName>
    <component>
        <recommendedName>
            <fullName evidence="9">Aspartate 1-decarboxylase beta chain</fullName>
        </recommendedName>
    </component>
    <component>
        <recommendedName>
            <fullName evidence="9">Aspartate 1-decarboxylase alpha chain</fullName>
        </recommendedName>
    </component>
</protein>
<dbReference type="Gene3D" id="2.40.40.20">
    <property type="match status" value="1"/>
</dbReference>
<comment type="PTM">
    <text evidence="9 12">Is synthesized initially as an inactive proenzyme, which is activated by self-cleavage at a specific serine bond to produce a beta-subunit with a hydroxyl group at its C-terminus and an alpha-subunit with a pyruvoyl group at its N-terminus.</text>
</comment>
<dbReference type="GO" id="GO:0015940">
    <property type="term" value="P:pantothenate biosynthetic process"/>
    <property type="evidence" value="ECO:0007669"/>
    <property type="project" value="UniProtKB-UniRule"/>
</dbReference>
<evidence type="ECO:0000256" key="6">
    <source>
        <dbReference type="ARBA" id="ARBA00023239"/>
    </source>
</evidence>
<feature type="binding site" evidence="9 11">
    <location>
        <position position="57"/>
    </location>
    <ligand>
        <name>substrate</name>
    </ligand>
</feature>
<gene>
    <name evidence="9" type="primary">panD</name>
    <name evidence="14" type="ORF">COT42_04550</name>
</gene>
<comment type="subunit">
    <text evidence="9">Heterooctamer of four alpha and four beta subunits.</text>
</comment>
<dbReference type="PANTHER" id="PTHR21012:SF0">
    <property type="entry name" value="ASPARTATE 1-DECARBOXYLASE"/>
    <property type="match status" value="1"/>
</dbReference>
<dbReference type="GO" id="GO:0005829">
    <property type="term" value="C:cytosol"/>
    <property type="evidence" value="ECO:0007669"/>
    <property type="project" value="TreeGrafter"/>
</dbReference>
<organism evidence="14 15">
    <name type="scientific">Candidatus Saganbacteria bacterium CG08_land_8_20_14_0_20_45_16</name>
    <dbReference type="NCBI Taxonomy" id="2014293"/>
    <lineage>
        <taxon>Bacteria</taxon>
        <taxon>Bacillati</taxon>
        <taxon>Saganbacteria</taxon>
    </lineage>
</organism>
<evidence type="ECO:0000256" key="4">
    <source>
        <dbReference type="ARBA" id="ARBA00022813"/>
    </source>
</evidence>
<feature type="chain" id="PRO_5013997219" description="Aspartate 1-decarboxylase alpha chain" evidence="9 13">
    <location>
        <begin position="25"/>
        <end position="114"/>
    </location>
</feature>
<evidence type="ECO:0000256" key="5">
    <source>
        <dbReference type="ARBA" id="ARBA00023145"/>
    </source>
</evidence>
<dbReference type="GO" id="GO:0004068">
    <property type="term" value="F:aspartate 1-decarboxylase activity"/>
    <property type="evidence" value="ECO:0007669"/>
    <property type="project" value="UniProtKB-UniRule"/>
</dbReference>
<comment type="catalytic activity">
    <reaction evidence="9">
        <text>L-aspartate + H(+) = beta-alanine + CO2</text>
        <dbReference type="Rhea" id="RHEA:19497"/>
        <dbReference type="ChEBI" id="CHEBI:15378"/>
        <dbReference type="ChEBI" id="CHEBI:16526"/>
        <dbReference type="ChEBI" id="CHEBI:29991"/>
        <dbReference type="ChEBI" id="CHEBI:57966"/>
        <dbReference type="EC" id="4.1.1.11"/>
    </reaction>
</comment>
<dbReference type="InterPro" id="IPR009010">
    <property type="entry name" value="Asp_de-COase-like_dom_sf"/>
</dbReference>
<evidence type="ECO:0000313" key="15">
    <source>
        <dbReference type="Proteomes" id="UP000231343"/>
    </source>
</evidence>
<feature type="chain" id="PRO_5013997218" description="Aspartate 1-decarboxylase beta chain" evidence="9 13">
    <location>
        <begin position="1"/>
        <end position="24"/>
    </location>
</feature>
<name>A0A2H0XY88_UNCSA</name>
<feature type="modified residue" description="Pyruvic acid (Ser)" evidence="9 12">
    <location>
        <position position="25"/>
    </location>
</feature>
<dbReference type="UniPathway" id="UPA00028">
    <property type="reaction ID" value="UER00002"/>
</dbReference>
<comment type="cofactor">
    <cofactor evidence="9 10">
        <name>pyruvate</name>
        <dbReference type="ChEBI" id="CHEBI:15361"/>
    </cofactor>
    <text evidence="9 10">Binds 1 pyruvoyl group covalently per subunit.</text>
</comment>
<keyword evidence="6 9" id="KW-0456">Lyase</keyword>
<evidence type="ECO:0000256" key="2">
    <source>
        <dbReference type="ARBA" id="ARBA00022655"/>
    </source>
</evidence>
<dbReference type="HAMAP" id="MF_00446">
    <property type="entry name" value="PanD"/>
    <property type="match status" value="1"/>
</dbReference>
<feature type="active site" description="Proton donor" evidence="9 10">
    <location>
        <position position="58"/>
    </location>
</feature>
<reference evidence="14 15" key="1">
    <citation type="submission" date="2017-09" db="EMBL/GenBank/DDBJ databases">
        <title>Depth-based differentiation of microbial function through sediment-hosted aquifers and enrichment of novel symbionts in the deep terrestrial subsurface.</title>
        <authorList>
            <person name="Probst A.J."/>
            <person name="Ladd B."/>
            <person name="Jarett J.K."/>
            <person name="Geller-Mcgrath D.E."/>
            <person name="Sieber C.M."/>
            <person name="Emerson J.B."/>
            <person name="Anantharaman K."/>
            <person name="Thomas B.C."/>
            <person name="Malmstrom R."/>
            <person name="Stieglmeier M."/>
            <person name="Klingl A."/>
            <person name="Woyke T."/>
            <person name="Ryan C.M."/>
            <person name="Banfield J.F."/>
        </authorList>
    </citation>
    <scope>NUCLEOTIDE SEQUENCE [LARGE SCALE GENOMIC DNA]</scope>
    <source>
        <strain evidence="14">CG08_land_8_20_14_0_20_45_16</strain>
    </source>
</reference>
<evidence type="ECO:0000256" key="8">
    <source>
        <dbReference type="ARBA" id="ARBA00023317"/>
    </source>
</evidence>
<evidence type="ECO:0000256" key="12">
    <source>
        <dbReference type="PIRSR" id="PIRSR006246-3"/>
    </source>
</evidence>